<keyword evidence="1" id="KW-0472">Membrane</keyword>
<dbReference type="Proteomes" id="UP000014155">
    <property type="component" value="Unassembled WGS sequence"/>
</dbReference>
<organism evidence="2 3">
    <name type="scientific">Ruminiclostridium cellobioparum subsp. termitidis CT1112</name>
    <dbReference type="NCBI Taxonomy" id="1195236"/>
    <lineage>
        <taxon>Bacteria</taxon>
        <taxon>Bacillati</taxon>
        <taxon>Bacillota</taxon>
        <taxon>Clostridia</taxon>
        <taxon>Eubacteriales</taxon>
        <taxon>Oscillospiraceae</taxon>
        <taxon>Ruminiclostridium</taxon>
    </lineage>
</organism>
<comment type="caution">
    <text evidence="2">The sequence shown here is derived from an EMBL/GenBank/DDBJ whole genome shotgun (WGS) entry which is preliminary data.</text>
</comment>
<dbReference type="EMBL" id="AORV01000017">
    <property type="protein sequence ID" value="EMS73549.1"/>
    <property type="molecule type" value="Genomic_DNA"/>
</dbReference>
<evidence type="ECO:0000256" key="1">
    <source>
        <dbReference type="SAM" id="Phobius"/>
    </source>
</evidence>
<accession>S0FWK1</accession>
<keyword evidence="1" id="KW-0812">Transmembrane</keyword>
<reference evidence="2 3" key="1">
    <citation type="journal article" date="2013" name="Genome Announc.">
        <title>Draft Genome Sequence of the Cellulolytic, Mesophilic, Anaerobic Bacterium Clostridium termitidis Strain CT1112 (DSM 5398).</title>
        <authorList>
            <person name="Lal S."/>
            <person name="Ramachandran U."/>
            <person name="Zhang X."/>
            <person name="Munir R."/>
            <person name="Sparling R."/>
            <person name="Levin D.B."/>
        </authorList>
    </citation>
    <scope>NUCLEOTIDE SEQUENCE [LARGE SCALE GENOMIC DNA]</scope>
    <source>
        <strain evidence="2 3">CT1112</strain>
    </source>
</reference>
<dbReference type="AlphaFoldDB" id="S0FWK1"/>
<evidence type="ECO:0000313" key="3">
    <source>
        <dbReference type="Proteomes" id="UP000014155"/>
    </source>
</evidence>
<keyword evidence="3" id="KW-1185">Reference proteome</keyword>
<feature type="transmembrane region" description="Helical" evidence="1">
    <location>
        <begin position="6"/>
        <end position="25"/>
    </location>
</feature>
<sequence length="148" mass="16481">MNKIYAFLIIIPVIALLFFKALAFYEFDTKQRYIKNTIDTAAHKVMITGVLTKGDKEELITDLNKLGDFTEESVILESGSINSNGSVAGLFPYTTGGILDRGEVFSIKVQSKNESLTSRIEGNSAVENGKLYYRAKAICRVEKKKTDE</sequence>
<keyword evidence="1" id="KW-1133">Transmembrane helix</keyword>
<dbReference type="PATRIC" id="fig|1195236.3.peg.745"/>
<dbReference type="eggNOG" id="ENOG5033UQG">
    <property type="taxonomic scope" value="Bacteria"/>
</dbReference>
<proteinExistence type="predicted"/>
<gene>
    <name evidence="2" type="ORF">CTER_0435</name>
</gene>
<protein>
    <submittedName>
        <fullName evidence="2">Uncharacterized protein</fullName>
    </submittedName>
</protein>
<dbReference type="RefSeq" id="WP_004623689.1">
    <property type="nucleotide sequence ID" value="NZ_AORV01000017.1"/>
</dbReference>
<dbReference type="STRING" id="1195236.CTER_0435"/>
<evidence type="ECO:0000313" key="2">
    <source>
        <dbReference type="EMBL" id="EMS73549.1"/>
    </source>
</evidence>
<name>S0FWK1_RUMCE</name>